<dbReference type="STRING" id="332977.SAMN05421740_109148"/>
<gene>
    <name evidence="3" type="ORF">SAMN05421740_109148</name>
</gene>
<evidence type="ECO:0000259" key="2">
    <source>
        <dbReference type="Pfam" id="PF13568"/>
    </source>
</evidence>
<sequence>MKTMGMSIVFLAVLMSGGATYAQMMDLGIKAGVNFGSLHSSSDAVRNVSGKRGLHVGFFARTGGDFYVQPEVNFSTLRATYSYGETPYAPTFRQLDVPLMAGYKIINNGSMNLRVSAGPAVALNLNSPLAPARTAYKRANVGGVLNAGVDVGRLTFDARYGFGLTTMHDRLEQKPRTFSLSLGFNIL</sequence>
<protein>
    <submittedName>
        <fullName evidence="3">Outer membrane protein beta-barrel domain-containing protein</fullName>
    </submittedName>
</protein>
<feature type="signal peptide" evidence="1">
    <location>
        <begin position="1"/>
        <end position="21"/>
    </location>
</feature>
<evidence type="ECO:0000256" key="1">
    <source>
        <dbReference type="SAM" id="SignalP"/>
    </source>
</evidence>
<feature type="chain" id="PRO_5011587964" evidence="1">
    <location>
        <begin position="22"/>
        <end position="187"/>
    </location>
</feature>
<reference evidence="4" key="1">
    <citation type="submission" date="2016-10" db="EMBL/GenBank/DDBJ databases">
        <authorList>
            <person name="Varghese N."/>
            <person name="Submissions S."/>
        </authorList>
    </citation>
    <scope>NUCLEOTIDE SEQUENCE [LARGE SCALE GENOMIC DNA]</scope>
    <source>
        <strain evidence="4">Jip14</strain>
    </source>
</reference>
<evidence type="ECO:0000313" key="4">
    <source>
        <dbReference type="Proteomes" id="UP000198916"/>
    </source>
</evidence>
<name>A0A1H7SRA2_9SPHI</name>
<dbReference type="EMBL" id="FNZR01000009">
    <property type="protein sequence ID" value="SEL75160.1"/>
    <property type="molecule type" value="Genomic_DNA"/>
</dbReference>
<accession>A0A1H7SRA2</accession>
<keyword evidence="1" id="KW-0732">Signal</keyword>
<dbReference type="InterPro" id="IPR025665">
    <property type="entry name" value="Beta-barrel_OMP_2"/>
</dbReference>
<keyword evidence="4" id="KW-1185">Reference proteome</keyword>
<organism evidence="3 4">
    <name type="scientific">Parapedobacter koreensis</name>
    <dbReference type="NCBI Taxonomy" id="332977"/>
    <lineage>
        <taxon>Bacteria</taxon>
        <taxon>Pseudomonadati</taxon>
        <taxon>Bacteroidota</taxon>
        <taxon>Sphingobacteriia</taxon>
        <taxon>Sphingobacteriales</taxon>
        <taxon>Sphingobacteriaceae</taxon>
        <taxon>Parapedobacter</taxon>
    </lineage>
</organism>
<dbReference type="Proteomes" id="UP000198916">
    <property type="component" value="Unassembled WGS sequence"/>
</dbReference>
<feature type="domain" description="Outer membrane protein beta-barrel" evidence="2">
    <location>
        <begin position="23"/>
        <end position="168"/>
    </location>
</feature>
<dbReference type="AlphaFoldDB" id="A0A1H7SRA2"/>
<evidence type="ECO:0000313" key="3">
    <source>
        <dbReference type="EMBL" id="SEL75160.1"/>
    </source>
</evidence>
<dbReference type="Pfam" id="PF13568">
    <property type="entry name" value="OMP_b-brl_2"/>
    <property type="match status" value="1"/>
</dbReference>
<proteinExistence type="predicted"/>